<dbReference type="AlphaFoldDB" id="A0A7W4IH07"/>
<feature type="signal peptide" evidence="1">
    <location>
        <begin position="1"/>
        <end position="29"/>
    </location>
</feature>
<evidence type="ECO:0000313" key="3">
    <source>
        <dbReference type="Proteomes" id="UP000589085"/>
    </source>
</evidence>
<proteinExistence type="predicted"/>
<feature type="chain" id="PRO_5030645744" evidence="1">
    <location>
        <begin position="30"/>
        <end position="183"/>
    </location>
</feature>
<dbReference type="Proteomes" id="UP000589085">
    <property type="component" value="Unassembled WGS sequence"/>
</dbReference>
<dbReference type="PROSITE" id="PS51257">
    <property type="entry name" value="PROKAR_LIPOPROTEIN"/>
    <property type="match status" value="1"/>
</dbReference>
<keyword evidence="1" id="KW-0732">Signal</keyword>
<gene>
    <name evidence="2" type="ORF">HLH48_21560</name>
</gene>
<comment type="caution">
    <text evidence="2">The sequence shown here is derived from an EMBL/GenBank/DDBJ whole genome shotgun (WGS) entry which is preliminary data.</text>
</comment>
<name>A0A7W4IH07_9PROT</name>
<evidence type="ECO:0000313" key="2">
    <source>
        <dbReference type="EMBL" id="MBB2162699.1"/>
    </source>
</evidence>
<organism evidence="2 3">
    <name type="scientific">Gluconacetobacter sacchari</name>
    <dbReference type="NCBI Taxonomy" id="92759"/>
    <lineage>
        <taxon>Bacteria</taxon>
        <taxon>Pseudomonadati</taxon>
        <taxon>Pseudomonadota</taxon>
        <taxon>Alphaproteobacteria</taxon>
        <taxon>Acetobacterales</taxon>
        <taxon>Acetobacteraceae</taxon>
        <taxon>Gluconacetobacter</taxon>
    </lineage>
</organism>
<accession>A0A7W4IH07</accession>
<protein>
    <submittedName>
        <fullName evidence="2">Uncharacterized protein</fullName>
    </submittedName>
</protein>
<sequence>MRKDYSMGLGKVSLLLLAGVLATSSGACGKSICSLGNVKACDNVNVLISPRLSKVISDFVGHGLYKFRGHTYTVHEVLIGNLGGVPRDRIDLNGDSVFLACHYHECDFRAGVSFDTNNRIDSAFMYVPADSSEDWKNPEYKLLIYRKKEAPLSEADIKNLVSQDLKRSDIVPVKMSVSVYNVD</sequence>
<dbReference type="RefSeq" id="WP_182999515.1">
    <property type="nucleotide sequence ID" value="NZ_JABEQJ010000048.1"/>
</dbReference>
<dbReference type="EMBL" id="JABEQJ010000048">
    <property type="protein sequence ID" value="MBB2162699.1"/>
    <property type="molecule type" value="Genomic_DNA"/>
</dbReference>
<reference evidence="2 3" key="1">
    <citation type="submission" date="2020-04" db="EMBL/GenBank/DDBJ databases">
        <title>Description of novel Gluconacetobacter.</title>
        <authorList>
            <person name="Sombolestani A."/>
        </authorList>
    </citation>
    <scope>NUCLEOTIDE SEQUENCE [LARGE SCALE GENOMIC DNA]</scope>
    <source>
        <strain evidence="2 3">LMG 19747</strain>
    </source>
</reference>
<evidence type="ECO:0000256" key="1">
    <source>
        <dbReference type="SAM" id="SignalP"/>
    </source>
</evidence>